<dbReference type="EMBL" id="CP006916">
    <property type="protein sequence ID" value="AHB99549.1"/>
    <property type="molecule type" value="Genomic_DNA"/>
</dbReference>
<dbReference type="SMART" id="SM00382">
    <property type="entry name" value="AAA"/>
    <property type="match status" value="1"/>
</dbReference>
<reference evidence="4 5" key="1">
    <citation type="journal article" date="2011" name="PLoS ONE">
        <title>Core proteome of the minimal cell: comparative proteomics of three mollicute species.</title>
        <authorList>
            <person name="Fisunov G.Y."/>
            <person name="Alexeev D.G."/>
            <person name="Bazaleev N.A."/>
            <person name="Ladygina V.G."/>
            <person name="Galyamina M.A."/>
            <person name="Kondratov I.G."/>
            <person name="Zhukova N.A."/>
            <person name="Serebryakova M.V."/>
            <person name="Demina I.A."/>
            <person name="Govorun V.M."/>
        </authorList>
    </citation>
    <scope>NUCLEOTIDE SEQUENCE [LARGE SCALE GENOMIC DNA]</scope>
    <source>
        <strain evidence="4 5">S6</strain>
    </source>
</reference>
<dbReference type="GO" id="GO:0005524">
    <property type="term" value="F:ATP binding"/>
    <property type="evidence" value="ECO:0007669"/>
    <property type="project" value="UniProtKB-KW"/>
</dbReference>
<dbReference type="GO" id="GO:0055052">
    <property type="term" value="C:ATP-binding cassette (ABC) transporter complex, substrate-binding subunit-containing"/>
    <property type="evidence" value="ECO:0007669"/>
    <property type="project" value="TreeGrafter"/>
</dbReference>
<keyword evidence="2 4" id="KW-0067">ATP-binding</keyword>
<sequence length="382" mass="43906">MSKTILKIENLNVSYSKKVVLKEVNAQIYEGELVSILGPSGCGKTTLLNTIAGFIKPKIGSIRFSDFSDNNDIELGFVFQNSILYDEISVYKNIYLSLINSFNQYYSTYLDSYLQTNSIDQKQYDELKSLLKESLSNQKVKKHFRLKLFLINFALFFKKNKTYFRFFKKLNSAIKNRIFDVATRLNIKDILSMKAANLSGGQKQRVAIAKSLIKHVKLILLDEPFASLDAKIKESSRDWLRKIQKEFNISMILVTHDQNDAMLISDRIMFINNNTIAQFDRPEVIYNSPINLATAKFVGFPEIIKLANSENKYIRPSKLKIEKDPNSSIRITNIQSMGSQEIIEFTSDQFVGPSKVIVNENQFQVNDQIKISFDEKNVMTLE</sequence>
<dbReference type="HOGENOM" id="CLU_000604_1_1_14"/>
<evidence type="ECO:0000259" key="3">
    <source>
        <dbReference type="PROSITE" id="PS50893"/>
    </source>
</evidence>
<dbReference type="PANTHER" id="PTHR43875:SF1">
    <property type="entry name" value="OSMOPROTECTIVE COMPOUNDS UPTAKE ATP-BINDING PROTEIN GGTA"/>
    <property type="match status" value="1"/>
</dbReference>
<dbReference type="SUPFAM" id="SSF52540">
    <property type="entry name" value="P-loop containing nucleoside triphosphate hydrolases"/>
    <property type="match status" value="1"/>
</dbReference>
<dbReference type="GO" id="GO:0016887">
    <property type="term" value="F:ATP hydrolysis activity"/>
    <property type="evidence" value="ECO:0007669"/>
    <property type="project" value="InterPro"/>
</dbReference>
<dbReference type="KEGG" id="mgz:GCW_01430"/>
<organism evidence="4 5">
    <name type="scientific">Mycoplasmoides gallisepticum S6</name>
    <dbReference type="NCBI Taxonomy" id="1006581"/>
    <lineage>
        <taxon>Bacteria</taxon>
        <taxon>Bacillati</taxon>
        <taxon>Mycoplasmatota</taxon>
        <taxon>Mycoplasmoidales</taxon>
        <taxon>Mycoplasmoidaceae</taxon>
        <taxon>Mycoplasmoides</taxon>
    </lineage>
</organism>
<accession>A0A0F6CKC7</accession>
<dbReference type="AlphaFoldDB" id="A0A0F6CKC7"/>
<dbReference type="InterPro" id="IPR017871">
    <property type="entry name" value="ABC_transporter-like_CS"/>
</dbReference>
<evidence type="ECO:0000256" key="2">
    <source>
        <dbReference type="ARBA" id="ARBA00022840"/>
    </source>
</evidence>
<dbReference type="InterPro" id="IPR047641">
    <property type="entry name" value="ABC_transpr_MalK/UgpC-like"/>
</dbReference>
<protein>
    <submittedName>
        <fullName evidence="4">Sugar ABC transporter ATP-binding protein</fullName>
    </submittedName>
</protein>
<dbReference type="InterPro" id="IPR003593">
    <property type="entry name" value="AAA+_ATPase"/>
</dbReference>
<dbReference type="PROSITE" id="PS00211">
    <property type="entry name" value="ABC_TRANSPORTER_1"/>
    <property type="match status" value="1"/>
</dbReference>
<dbReference type="RefSeq" id="WP_011884084.1">
    <property type="nucleotide sequence ID" value="NC_023030.2"/>
</dbReference>
<dbReference type="Gene3D" id="3.40.50.300">
    <property type="entry name" value="P-loop containing nucleotide triphosphate hydrolases"/>
    <property type="match status" value="1"/>
</dbReference>
<dbReference type="InterPro" id="IPR003439">
    <property type="entry name" value="ABC_transporter-like_ATP-bd"/>
</dbReference>
<name>A0A0F6CKC7_MYCGL</name>
<feature type="domain" description="ABC transporter" evidence="3">
    <location>
        <begin position="6"/>
        <end position="298"/>
    </location>
</feature>
<evidence type="ECO:0000256" key="1">
    <source>
        <dbReference type="ARBA" id="ARBA00022741"/>
    </source>
</evidence>
<dbReference type="eggNOG" id="COG3842">
    <property type="taxonomic scope" value="Bacteria"/>
</dbReference>
<evidence type="ECO:0000313" key="4">
    <source>
        <dbReference type="EMBL" id="AHB99549.1"/>
    </source>
</evidence>
<evidence type="ECO:0000313" key="5">
    <source>
        <dbReference type="Proteomes" id="UP000018735"/>
    </source>
</evidence>
<dbReference type="Pfam" id="PF00005">
    <property type="entry name" value="ABC_tran"/>
    <property type="match status" value="1"/>
</dbReference>
<proteinExistence type="predicted"/>
<dbReference type="PANTHER" id="PTHR43875">
    <property type="entry name" value="MALTODEXTRIN IMPORT ATP-BINDING PROTEIN MSMX"/>
    <property type="match status" value="1"/>
</dbReference>
<dbReference type="Proteomes" id="UP000018735">
    <property type="component" value="Chromosome"/>
</dbReference>
<dbReference type="PROSITE" id="PS50893">
    <property type="entry name" value="ABC_TRANSPORTER_2"/>
    <property type="match status" value="1"/>
</dbReference>
<gene>
    <name evidence="4" type="ORF">GCW_01430</name>
</gene>
<dbReference type="InterPro" id="IPR027417">
    <property type="entry name" value="P-loop_NTPase"/>
</dbReference>
<keyword evidence="1" id="KW-0547">Nucleotide-binding</keyword>